<sequence>MTTSPATLALQWPIDQLHSSDEEHQLNVDARGLPVNIAASPQLPLQPAKIDTIGCFLSSSPPTSSTAISPNNKSSFDGSNTAADQRKTLPHLRAPSSRRSGSARLSSSGSSGSSCASPDGAPQQASTMVSMRTKTARVHIPMCLSMLLQTQHARSQSAPEPPSPSHFPPTPSDPEQARMNSLHKLRRHLSVSVPPELVLKNPALPAAPAAPSAANIRRLEKLRRRLSGSVPPHLVLPVTPRYSVASEEEGEEAQTEVQTEGESRRSSSELEGESLSNAQHKSHEHVVIPSSDCKGKGTPFGDACLQDLCVSSAGRPAVLPAPAPTCHLLSTSTANFVPVTIERSGRRYRATYNTVVNALRALR</sequence>
<dbReference type="EMBL" id="MU273534">
    <property type="protein sequence ID" value="KAI0032844.1"/>
    <property type="molecule type" value="Genomic_DNA"/>
</dbReference>
<dbReference type="Proteomes" id="UP000814128">
    <property type="component" value="Unassembled WGS sequence"/>
</dbReference>
<comment type="caution">
    <text evidence="1">The sequence shown here is derived from an EMBL/GenBank/DDBJ whole genome shotgun (WGS) entry which is preliminary data.</text>
</comment>
<keyword evidence="2" id="KW-1185">Reference proteome</keyword>
<proteinExistence type="predicted"/>
<protein>
    <submittedName>
        <fullName evidence="1">Uncharacterized protein</fullName>
    </submittedName>
</protein>
<name>A0ACB8QLX7_9AGAM</name>
<evidence type="ECO:0000313" key="1">
    <source>
        <dbReference type="EMBL" id="KAI0032844.1"/>
    </source>
</evidence>
<accession>A0ACB8QLX7</accession>
<reference evidence="1" key="1">
    <citation type="submission" date="2021-02" db="EMBL/GenBank/DDBJ databases">
        <authorList>
            <consortium name="DOE Joint Genome Institute"/>
            <person name="Ahrendt S."/>
            <person name="Looney B.P."/>
            <person name="Miyauchi S."/>
            <person name="Morin E."/>
            <person name="Drula E."/>
            <person name="Courty P.E."/>
            <person name="Chicoki N."/>
            <person name="Fauchery L."/>
            <person name="Kohler A."/>
            <person name="Kuo A."/>
            <person name="Labutti K."/>
            <person name="Pangilinan J."/>
            <person name="Lipzen A."/>
            <person name="Riley R."/>
            <person name="Andreopoulos W."/>
            <person name="He G."/>
            <person name="Johnson J."/>
            <person name="Barry K.W."/>
            <person name="Grigoriev I.V."/>
            <person name="Nagy L."/>
            <person name="Hibbett D."/>
            <person name="Henrissat B."/>
            <person name="Matheny P.B."/>
            <person name="Labbe J."/>
            <person name="Martin F."/>
        </authorList>
    </citation>
    <scope>NUCLEOTIDE SEQUENCE</scope>
    <source>
        <strain evidence="1">EC-137</strain>
    </source>
</reference>
<evidence type="ECO:0000313" key="2">
    <source>
        <dbReference type="Proteomes" id="UP000814128"/>
    </source>
</evidence>
<reference evidence="1" key="2">
    <citation type="journal article" date="2022" name="New Phytol.">
        <title>Evolutionary transition to the ectomycorrhizal habit in the genomes of a hyperdiverse lineage of mushroom-forming fungi.</title>
        <authorList>
            <person name="Looney B."/>
            <person name="Miyauchi S."/>
            <person name="Morin E."/>
            <person name="Drula E."/>
            <person name="Courty P.E."/>
            <person name="Kohler A."/>
            <person name="Kuo A."/>
            <person name="LaButti K."/>
            <person name="Pangilinan J."/>
            <person name="Lipzen A."/>
            <person name="Riley R."/>
            <person name="Andreopoulos W."/>
            <person name="He G."/>
            <person name="Johnson J."/>
            <person name="Nolan M."/>
            <person name="Tritt A."/>
            <person name="Barry K.W."/>
            <person name="Grigoriev I.V."/>
            <person name="Nagy L.G."/>
            <person name="Hibbett D."/>
            <person name="Henrissat B."/>
            <person name="Matheny P.B."/>
            <person name="Labbe J."/>
            <person name="Martin F.M."/>
        </authorList>
    </citation>
    <scope>NUCLEOTIDE SEQUENCE</scope>
    <source>
        <strain evidence="1">EC-137</strain>
    </source>
</reference>
<gene>
    <name evidence="1" type="ORF">K488DRAFT_70291</name>
</gene>
<organism evidence="1 2">
    <name type="scientific">Vararia minispora EC-137</name>
    <dbReference type="NCBI Taxonomy" id="1314806"/>
    <lineage>
        <taxon>Eukaryota</taxon>
        <taxon>Fungi</taxon>
        <taxon>Dikarya</taxon>
        <taxon>Basidiomycota</taxon>
        <taxon>Agaricomycotina</taxon>
        <taxon>Agaricomycetes</taxon>
        <taxon>Russulales</taxon>
        <taxon>Lachnocladiaceae</taxon>
        <taxon>Vararia</taxon>
    </lineage>
</organism>